<keyword evidence="2" id="KW-1185">Reference proteome</keyword>
<dbReference type="STRING" id="667725.A0A0L0F210"/>
<proteinExistence type="predicted"/>
<protein>
    <submittedName>
        <fullName evidence="1">Uncharacterized protein</fullName>
    </submittedName>
</protein>
<sequence length="76" mass="8512">AVVNSPSGESCRFFLEANNWNLEAAITSYYDSGNVQTYQQQMNPPQMTLVADTTADSKECMGKATPFRQSWKVRNS</sequence>
<dbReference type="OrthoDB" id="661148at2759"/>
<feature type="non-terminal residue" evidence="1">
    <location>
        <position position="1"/>
    </location>
</feature>
<organism evidence="1 2">
    <name type="scientific">Sphaeroforma arctica JP610</name>
    <dbReference type="NCBI Taxonomy" id="667725"/>
    <lineage>
        <taxon>Eukaryota</taxon>
        <taxon>Ichthyosporea</taxon>
        <taxon>Ichthyophonida</taxon>
        <taxon>Sphaeroforma</taxon>
    </lineage>
</organism>
<dbReference type="GeneID" id="25917210"/>
<dbReference type="InterPro" id="IPR009060">
    <property type="entry name" value="UBA-like_sf"/>
</dbReference>
<dbReference type="Gene3D" id="1.10.8.10">
    <property type="entry name" value="DNA helicase RuvA subunit, C-terminal domain"/>
    <property type="match status" value="1"/>
</dbReference>
<dbReference type="RefSeq" id="XP_014144667.1">
    <property type="nucleotide sequence ID" value="XM_014289192.1"/>
</dbReference>
<evidence type="ECO:0000313" key="2">
    <source>
        <dbReference type="Proteomes" id="UP000054560"/>
    </source>
</evidence>
<feature type="non-terminal residue" evidence="1">
    <location>
        <position position="76"/>
    </location>
</feature>
<gene>
    <name evidence="1" type="ORF">SARC_16706</name>
</gene>
<dbReference type="Proteomes" id="UP000054560">
    <property type="component" value="Unassembled WGS sequence"/>
</dbReference>
<reference evidence="1 2" key="1">
    <citation type="submission" date="2011-02" db="EMBL/GenBank/DDBJ databases">
        <title>The Genome Sequence of Sphaeroforma arctica JP610.</title>
        <authorList>
            <consortium name="The Broad Institute Genome Sequencing Platform"/>
            <person name="Russ C."/>
            <person name="Cuomo C."/>
            <person name="Young S.K."/>
            <person name="Zeng Q."/>
            <person name="Gargeya S."/>
            <person name="Alvarado L."/>
            <person name="Berlin A."/>
            <person name="Chapman S.B."/>
            <person name="Chen Z."/>
            <person name="Freedman E."/>
            <person name="Gellesch M."/>
            <person name="Goldberg J."/>
            <person name="Griggs A."/>
            <person name="Gujja S."/>
            <person name="Heilman E."/>
            <person name="Heiman D."/>
            <person name="Howarth C."/>
            <person name="Mehta T."/>
            <person name="Neiman D."/>
            <person name="Pearson M."/>
            <person name="Roberts A."/>
            <person name="Saif S."/>
            <person name="Shea T."/>
            <person name="Shenoy N."/>
            <person name="Sisk P."/>
            <person name="Stolte C."/>
            <person name="Sykes S."/>
            <person name="White J."/>
            <person name="Yandava C."/>
            <person name="Burger G."/>
            <person name="Gray M.W."/>
            <person name="Holland P.W.H."/>
            <person name="King N."/>
            <person name="Lang F.B.F."/>
            <person name="Roger A.J."/>
            <person name="Ruiz-Trillo I."/>
            <person name="Haas B."/>
            <person name="Nusbaum C."/>
            <person name="Birren B."/>
        </authorList>
    </citation>
    <scope>NUCLEOTIDE SEQUENCE [LARGE SCALE GENOMIC DNA]</scope>
    <source>
        <strain evidence="1 2">JP610</strain>
    </source>
</reference>
<dbReference type="EMBL" id="KQ250280">
    <property type="protein sequence ID" value="KNC70765.1"/>
    <property type="molecule type" value="Genomic_DNA"/>
</dbReference>
<dbReference type="SUPFAM" id="SSF46934">
    <property type="entry name" value="UBA-like"/>
    <property type="match status" value="1"/>
</dbReference>
<dbReference type="Pfam" id="PF14555">
    <property type="entry name" value="UBA_4"/>
    <property type="match status" value="1"/>
</dbReference>
<name>A0A0L0F210_9EUKA</name>
<evidence type="ECO:0000313" key="1">
    <source>
        <dbReference type="EMBL" id="KNC70765.1"/>
    </source>
</evidence>
<accession>A0A0L0F210</accession>
<dbReference type="AlphaFoldDB" id="A0A0L0F210"/>